<gene>
    <name evidence="1" type="ORF">GCM10009867_25380</name>
</gene>
<accession>A0ABP6H7V5</accession>
<evidence type="ECO:0000313" key="2">
    <source>
        <dbReference type="Proteomes" id="UP001501326"/>
    </source>
</evidence>
<comment type="caution">
    <text evidence="1">The sequence shown here is derived from an EMBL/GenBank/DDBJ whole genome shotgun (WGS) entry which is preliminary data.</text>
</comment>
<name>A0ABP6H7V5_9MICO</name>
<keyword evidence="2" id="KW-1185">Reference proteome</keyword>
<dbReference type="EMBL" id="BAAARN010000003">
    <property type="protein sequence ID" value="GAA2737594.1"/>
    <property type="molecule type" value="Genomic_DNA"/>
</dbReference>
<protein>
    <submittedName>
        <fullName evidence="1">Uncharacterized protein</fullName>
    </submittedName>
</protein>
<reference evidence="2" key="1">
    <citation type="journal article" date="2019" name="Int. J. Syst. Evol. Microbiol.">
        <title>The Global Catalogue of Microorganisms (GCM) 10K type strain sequencing project: providing services to taxonomists for standard genome sequencing and annotation.</title>
        <authorList>
            <consortium name="The Broad Institute Genomics Platform"/>
            <consortium name="The Broad Institute Genome Sequencing Center for Infectious Disease"/>
            <person name="Wu L."/>
            <person name="Ma J."/>
        </authorList>
    </citation>
    <scope>NUCLEOTIDE SEQUENCE [LARGE SCALE GENOMIC DNA]</scope>
    <source>
        <strain evidence="2">JCM 16378</strain>
    </source>
</reference>
<dbReference type="Proteomes" id="UP001501326">
    <property type="component" value="Unassembled WGS sequence"/>
</dbReference>
<evidence type="ECO:0000313" key="1">
    <source>
        <dbReference type="EMBL" id="GAA2737594.1"/>
    </source>
</evidence>
<organism evidence="1 2">
    <name type="scientific">Pedococcus aerophilus</name>
    <dbReference type="NCBI Taxonomy" id="436356"/>
    <lineage>
        <taxon>Bacteria</taxon>
        <taxon>Bacillati</taxon>
        <taxon>Actinomycetota</taxon>
        <taxon>Actinomycetes</taxon>
        <taxon>Micrococcales</taxon>
        <taxon>Intrasporangiaceae</taxon>
        <taxon>Pedococcus</taxon>
    </lineage>
</organism>
<proteinExistence type="predicted"/>
<sequence>MQSVPRVFSPTYPLREGPNIAKASDLRKCAAEVVWRHIRRPPMGADRGANLLRSLKGCSPAAGLRRARPAWRVEGL</sequence>